<reference evidence="3" key="1">
    <citation type="submission" date="2021-01" db="EMBL/GenBank/DDBJ databases">
        <title>Genome public.</title>
        <authorList>
            <person name="Liu C."/>
            <person name="Sun Q."/>
        </authorList>
    </citation>
    <scope>NUCLEOTIDE SEQUENCE [LARGE SCALE GENOMIC DNA]</scope>
    <source>
        <strain evidence="3">YIM B02505</strain>
    </source>
</reference>
<proteinExistence type="predicted"/>
<evidence type="ECO:0000313" key="3">
    <source>
        <dbReference type="Proteomes" id="UP000596739"/>
    </source>
</evidence>
<keyword evidence="1" id="KW-1133">Transmembrane helix</keyword>
<dbReference type="RefSeq" id="WP_200266082.1">
    <property type="nucleotide sequence ID" value="NZ_JAENHN010000007.1"/>
</dbReference>
<comment type="caution">
    <text evidence="2">The sequence shown here is derived from an EMBL/GenBank/DDBJ whole genome shotgun (WGS) entry which is preliminary data.</text>
</comment>
<keyword evidence="1" id="KW-0812">Transmembrane</keyword>
<dbReference type="EMBL" id="JAENHN010000007">
    <property type="protein sequence ID" value="MBK1809536.1"/>
    <property type="molecule type" value="Genomic_DNA"/>
</dbReference>
<keyword evidence="3" id="KW-1185">Reference proteome</keyword>
<sequence length="168" mass="19550">MKQKVRLIFERSLLAVIIIAVIWAIFSILFIVLSYLSVRSYYKSPTAKSFMKEIKASNSNIITARIYSQNATFCFDYNLKAAPKDVSDLHSIFEKSYDFLMNDPKLKDTVLIHGTRTSIQFIYKDDVYSYNSDEFSDHTIESSPDFLYIYHTWTVKKNGKLIETIIKP</sequence>
<gene>
    <name evidence="2" type="ORF">JHL18_02605</name>
</gene>
<protein>
    <submittedName>
        <fullName evidence="2">Uncharacterized protein</fullName>
    </submittedName>
</protein>
<evidence type="ECO:0000313" key="2">
    <source>
        <dbReference type="EMBL" id="MBK1809536.1"/>
    </source>
</evidence>
<evidence type="ECO:0000256" key="1">
    <source>
        <dbReference type="SAM" id="Phobius"/>
    </source>
</evidence>
<dbReference type="Proteomes" id="UP000596739">
    <property type="component" value="Unassembled WGS sequence"/>
</dbReference>
<organism evidence="2 3">
    <name type="scientific">Clostridium yunnanense</name>
    <dbReference type="NCBI Taxonomy" id="2800325"/>
    <lineage>
        <taxon>Bacteria</taxon>
        <taxon>Bacillati</taxon>
        <taxon>Bacillota</taxon>
        <taxon>Clostridia</taxon>
        <taxon>Eubacteriales</taxon>
        <taxon>Clostridiaceae</taxon>
        <taxon>Clostridium</taxon>
    </lineage>
</organism>
<name>A0ABS1EJJ4_9CLOT</name>
<accession>A0ABS1EJJ4</accession>
<feature type="transmembrane region" description="Helical" evidence="1">
    <location>
        <begin position="12"/>
        <end position="36"/>
    </location>
</feature>
<keyword evidence="1" id="KW-0472">Membrane</keyword>